<evidence type="ECO:0000256" key="10">
    <source>
        <dbReference type="ARBA" id="ARBA00023012"/>
    </source>
</evidence>
<feature type="transmembrane region" description="Helical" evidence="12">
    <location>
        <begin position="15"/>
        <end position="36"/>
    </location>
</feature>
<gene>
    <name evidence="15" type="ORF">KVH43_08480</name>
</gene>
<evidence type="ECO:0000313" key="15">
    <source>
        <dbReference type="EMBL" id="QXM05421.1"/>
    </source>
</evidence>
<keyword evidence="12" id="KW-0812">Transmembrane</keyword>
<evidence type="ECO:0000256" key="7">
    <source>
        <dbReference type="ARBA" id="ARBA00022741"/>
    </source>
</evidence>
<comment type="catalytic activity">
    <reaction evidence="1">
        <text>ATP + protein L-histidine = ADP + protein N-phospho-L-histidine.</text>
        <dbReference type="EC" id="2.7.13.3"/>
    </reaction>
</comment>
<keyword evidence="7" id="KW-0547">Nucleotide-binding</keyword>
<dbReference type="CDD" id="cd00082">
    <property type="entry name" value="HisKA"/>
    <property type="match status" value="1"/>
</dbReference>
<dbReference type="Pfam" id="PF00512">
    <property type="entry name" value="HisKA"/>
    <property type="match status" value="1"/>
</dbReference>
<dbReference type="InterPro" id="IPR003594">
    <property type="entry name" value="HATPase_dom"/>
</dbReference>
<dbReference type="GO" id="GO:0016301">
    <property type="term" value="F:kinase activity"/>
    <property type="evidence" value="ECO:0007669"/>
    <property type="project" value="UniProtKB-KW"/>
</dbReference>
<dbReference type="PANTHER" id="PTHR45528">
    <property type="entry name" value="SENSOR HISTIDINE KINASE CPXA"/>
    <property type="match status" value="1"/>
</dbReference>
<dbReference type="InterPro" id="IPR003661">
    <property type="entry name" value="HisK_dim/P_dom"/>
</dbReference>
<evidence type="ECO:0000256" key="12">
    <source>
        <dbReference type="SAM" id="Phobius"/>
    </source>
</evidence>
<proteinExistence type="predicted"/>
<keyword evidence="8 15" id="KW-0418">Kinase</keyword>
<evidence type="ECO:0000256" key="6">
    <source>
        <dbReference type="ARBA" id="ARBA00022679"/>
    </source>
</evidence>
<dbReference type="PANTHER" id="PTHR45528:SF1">
    <property type="entry name" value="SENSOR HISTIDINE KINASE CPXA"/>
    <property type="match status" value="1"/>
</dbReference>
<dbReference type="RefSeq" id="WP_218282120.1">
    <property type="nucleotide sequence ID" value="NZ_CP078093.1"/>
</dbReference>
<keyword evidence="9" id="KW-0067">ATP-binding</keyword>
<dbReference type="PROSITE" id="PS50109">
    <property type="entry name" value="HIS_KIN"/>
    <property type="match status" value="1"/>
</dbReference>
<evidence type="ECO:0000256" key="11">
    <source>
        <dbReference type="ARBA" id="ARBA00023136"/>
    </source>
</evidence>
<dbReference type="Pfam" id="PF02518">
    <property type="entry name" value="HATPase_c"/>
    <property type="match status" value="1"/>
</dbReference>
<dbReference type="SMART" id="SM00387">
    <property type="entry name" value="HATPase_c"/>
    <property type="match status" value="1"/>
</dbReference>
<feature type="transmembrane region" description="Helical" evidence="12">
    <location>
        <begin position="57"/>
        <end position="75"/>
    </location>
</feature>
<reference evidence="15" key="1">
    <citation type="submission" date="2021-07" db="EMBL/GenBank/DDBJ databases">
        <title>Complete genome sequence of Crassaminicella sp. 143-21, isolated from a deep-sea hydrothermal vent.</title>
        <authorList>
            <person name="Li X."/>
        </authorList>
    </citation>
    <scope>NUCLEOTIDE SEQUENCE</scope>
    <source>
        <strain evidence="15">143-21</strain>
    </source>
</reference>
<evidence type="ECO:0000256" key="5">
    <source>
        <dbReference type="ARBA" id="ARBA00022553"/>
    </source>
</evidence>
<dbReference type="EC" id="2.7.13.3" evidence="3"/>
<evidence type="ECO:0000313" key="16">
    <source>
        <dbReference type="Proteomes" id="UP000886818"/>
    </source>
</evidence>
<evidence type="ECO:0000256" key="2">
    <source>
        <dbReference type="ARBA" id="ARBA00004651"/>
    </source>
</evidence>
<dbReference type="PROSITE" id="PS50885">
    <property type="entry name" value="HAMP"/>
    <property type="match status" value="1"/>
</dbReference>
<feature type="domain" description="HAMP" evidence="14">
    <location>
        <begin position="77"/>
        <end position="129"/>
    </location>
</feature>
<sequence>MKENSMKNKPLGFQIWIIITIFIVLITVIVSATTIITINKTSNLDIDIFDKKLFGSLFKLMICIIIISIIAAKMISNTVTEPLRFLERKVRLIANKKWIKNIKLDRKDEIGKLAYSISKMQDNLEKLDKEEEFFLQSLSHELKTPIMVIKNYCQALHDDVYINDSMDDTINVIEEEANALETKIGKLLYVSSLEYVLEKEDNFECIELKEMIEHLTDRICHFNERINIELQLEKCFVMGIEEKLQVAIENILDNCVRYAKTYIKIKTREVRASKYEGFYVEISIINDGDDIPKEVKAHLFNKFYKGLNGNFGLGLYITKKIIEFHKGSVGIENLKGEVIFTIKLPLVE</sequence>
<keyword evidence="4" id="KW-1003">Cell membrane</keyword>
<keyword evidence="16" id="KW-1185">Reference proteome</keyword>
<evidence type="ECO:0000256" key="8">
    <source>
        <dbReference type="ARBA" id="ARBA00022777"/>
    </source>
</evidence>
<dbReference type="Proteomes" id="UP000886818">
    <property type="component" value="Chromosome"/>
</dbReference>
<dbReference type="InterPro" id="IPR003660">
    <property type="entry name" value="HAMP_dom"/>
</dbReference>
<keyword evidence="10" id="KW-0902">Two-component regulatory system</keyword>
<organism evidence="15 16">
    <name type="scientific">Crassaminicella indica</name>
    <dbReference type="NCBI Taxonomy" id="2855394"/>
    <lineage>
        <taxon>Bacteria</taxon>
        <taxon>Bacillati</taxon>
        <taxon>Bacillota</taxon>
        <taxon>Clostridia</taxon>
        <taxon>Eubacteriales</taxon>
        <taxon>Clostridiaceae</taxon>
        <taxon>Crassaminicella</taxon>
    </lineage>
</organism>
<evidence type="ECO:0000259" key="14">
    <source>
        <dbReference type="PROSITE" id="PS50885"/>
    </source>
</evidence>
<keyword evidence="11 12" id="KW-0472">Membrane</keyword>
<dbReference type="InterPro" id="IPR050398">
    <property type="entry name" value="HssS/ArlS-like"/>
</dbReference>
<evidence type="ECO:0000256" key="4">
    <source>
        <dbReference type="ARBA" id="ARBA00022475"/>
    </source>
</evidence>
<dbReference type="CDD" id="cd06225">
    <property type="entry name" value="HAMP"/>
    <property type="match status" value="1"/>
</dbReference>
<evidence type="ECO:0000256" key="3">
    <source>
        <dbReference type="ARBA" id="ARBA00012438"/>
    </source>
</evidence>
<name>A0ABX8REN6_9CLOT</name>
<dbReference type="InterPro" id="IPR005467">
    <property type="entry name" value="His_kinase_dom"/>
</dbReference>
<dbReference type="SMART" id="SM00388">
    <property type="entry name" value="HisKA"/>
    <property type="match status" value="1"/>
</dbReference>
<keyword evidence="5" id="KW-0597">Phosphoprotein</keyword>
<evidence type="ECO:0000256" key="1">
    <source>
        <dbReference type="ARBA" id="ARBA00000085"/>
    </source>
</evidence>
<dbReference type="EMBL" id="CP078093">
    <property type="protein sequence ID" value="QXM05421.1"/>
    <property type="molecule type" value="Genomic_DNA"/>
</dbReference>
<feature type="domain" description="Histidine kinase" evidence="13">
    <location>
        <begin position="137"/>
        <end position="348"/>
    </location>
</feature>
<protein>
    <recommendedName>
        <fullName evidence="3">histidine kinase</fullName>
        <ecNumber evidence="3">2.7.13.3</ecNumber>
    </recommendedName>
</protein>
<evidence type="ECO:0000259" key="13">
    <source>
        <dbReference type="PROSITE" id="PS50109"/>
    </source>
</evidence>
<keyword evidence="12" id="KW-1133">Transmembrane helix</keyword>
<accession>A0ABX8REN6</accession>
<evidence type="ECO:0000256" key="9">
    <source>
        <dbReference type="ARBA" id="ARBA00022840"/>
    </source>
</evidence>
<comment type="subcellular location">
    <subcellularLocation>
        <location evidence="2">Cell membrane</location>
        <topology evidence="2">Multi-pass membrane protein</topology>
    </subcellularLocation>
</comment>
<keyword evidence="6" id="KW-0808">Transferase</keyword>